<keyword evidence="4 6" id="KW-0378">Hydrolase</keyword>
<evidence type="ECO:0000313" key="8">
    <source>
        <dbReference type="Proteomes" id="UP000593758"/>
    </source>
</evidence>
<reference evidence="7 8" key="1">
    <citation type="submission" date="2020-10" db="EMBL/GenBank/DDBJ databases">
        <title>Haloactinobacterium sp. RN3S43, a bacterium isolated from saline soil.</title>
        <authorList>
            <person name="Sun J.-Q."/>
        </authorList>
    </citation>
    <scope>NUCLEOTIDE SEQUENCE [LARGE SCALE GENOMIC DNA]</scope>
    <source>
        <strain evidence="7 8">RN3S43</strain>
    </source>
</reference>
<dbReference type="InterPro" id="IPR023214">
    <property type="entry name" value="HAD_sf"/>
</dbReference>
<evidence type="ECO:0000256" key="1">
    <source>
        <dbReference type="ARBA" id="ARBA00000500"/>
    </source>
</evidence>
<evidence type="ECO:0000256" key="5">
    <source>
        <dbReference type="ARBA" id="ARBA00024179"/>
    </source>
</evidence>
<sequence>MTMTTVAGELPDALGHLQGGIADSLRTRIGGRPVALFLDYDGVLAEIVDRPEDATISDGMRDVVADLAQRCQVCVVSGRDRPVVQELMRLDSLIVAGSHGFDIASPDGEISAQFAGGHENLLESVRHQVEAGAREIPGATVEVKAASVALHYRLVDEIDRWRATALVEEVRTAHLDELKVTPGKMVYEVQPAIDWDKGKAVDYLIRVLEMGPDVVPIYLGDDFTDEHAFTALRGRGIGLIVVGAATADADRVSAAEYRLDGVAAVQRFLDLIAR</sequence>
<dbReference type="GO" id="GO:0005992">
    <property type="term" value="P:trehalose biosynthetic process"/>
    <property type="evidence" value="ECO:0007669"/>
    <property type="project" value="UniProtKB-UniPathway"/>
</dbReference>
<dbReference type="EC" id="3.1.3.12" evidence="6"/>
<dbReference type="InterPro" id="IPR036412">
    <property type="entry name" value="HAD-like_sf"/>
</dbReference>
<dbReference type="AlphaFoldDB" id="A0A7M1SSD9"/>
<dbReference type="CDD" id="cd01627">
    <property type="entry name" value="HAD_TPP"/>
    <property type="match status" value="1"/>
</dbReference>
<evidence type="ECO:0000256" key="4">
    <source>
        <dbReference type="ARBA" id="ARBA00022801"/>
    </source>
</evidence>
<proteinExistence type="inferred from homology"/>
<dbReference type="PANTHER" id="PTHR43768:SF3">
    <property type="entry name" value="TREHALOSE 6-PHOSPHATE PHOSPHATASE"/>
    <property type="match status" value="1"/>
</dbReference>
<dbReference type="InterPro" id="IPR006379">
    <property type="entry name" value="HAD-SF_hydro_IIB"/>
</dbReference>
<gene>
    <name evidence="7" type="primary">otsB</name>
    <name evidence="7" type="ORF">IM660_18045</name>
</gene>
<dbReference type="NCBIfam" id="TIGR00685">
    <property type="entry name" value="T6PP"/>
    <property type="match status" value="1"/>
</dbReference>
<evidence type="ECO:0000313" key="7">
    <source>
        <dbReference type="EMBL" id="QOR70466.1"/>
    </source>
</evidence>
<dbReference type="InterPro" id="IPR044651">
    <property type="entry name" value="OTSB-like"/>
</dbReference>
<evidence type="ECO:0000256" key="3">
    <source>
        <dbReference type="ARBA" id="ARBA00008770"/>
    </source>
</evidence>
<dbReference type="Gene3D" id="3.30.70.1020">
    <property type="entry name" value="Trehalose-6-phosphate phosphatase related protein, domain 2"/>
    <property type="match status" value="1"/>
</dbReference>
<dbReference type="GO" id="GO:0046872">
    <property type="term" value="F:metal ion binding"/>
    <property type="evidence" value="ECO:0007669"/>
    <property type="project" value="UniProtKB-KW"/>
</dbReference>
<comment type="cofactor">
    <cofactor evidence="6">
        <name>Mg(2+)</name>
        <dbReference type="ChEBI" id="CHEBI:18420"/>
    </cofactor>
</comment>
<dbReference type="SUPFAM" id="SSF56784">
    <property type="entry name" value="HAD-like"/>
    <property type="match status" value="1"/>
</dbReference>
<comment type="similarity">
    <text evidence="3 6">Belongs to the trehalose phosphatase family.</text>
</comment>
<dbReference type="Proteomes" id="UP000593758">
    <property type="component" value="Chromosome"/>
</dbReference>
<keyword evidence="6" id="KW-0479">Metal-binding</keyword>
<dbReference type="GO" id="GO:0004805">
    <property type="term" value="F:trehalose-phosphatase activity"/>
    <property type="evidence" value="ECO:0007669"/>
    <property type="project" value="UniProtKB-EC"/>
</dbReference>
<dbReference type="PANTHER" id="PTHR43768">
    <property type="entry name" value="TREHALOSE 6-PHOSPHATE PHOSPHATASE"/>
    <property type="match status" value="1"/>
</dbReference>
<comment type="catalytic activity">
    <reaction evidence="1 6">
        <text>alpha,alpha-trehalose 6-phosphate + H2O = alpha,alpha-trehalose + phosphate</text>
        <dbReference type="Rhea" id="RHEA:23420"/>
        <dbReference type="ChEBI" id="CHEBI:15377"/>
        <dbReference type="ChEBI" id="CHEBI:16551"/>
        <dbReference type="ChEBI" id="CHEBI:43474"/>
        <dbReference type="ChEBI" id="CHEBI:58429"/>
        <dbReference type="EC" id="3.1.3.12"/>
    </reaction>
</comment>
<dbReference type="Pfam" id="PF02358">
    <property type="entry name" value="Trehalose_PPase"/>
    <property type="match status" value="1"/>
</dbReference>
<keyword evidence="8" id="KW-1185">Reference proteome</keyword>
<dbReference type="InterPro" id="IPR003337">
    <property type="entry name" value="Trehalose_PPase"/>
</dbReference>
<comment type="pathway">
    <text evidence="2 6">Glycan biosynthesis; trehalose biosynthesis.</text>
</comment>
<dbReference type="KEGG" id="halt:IM660_18045"/>
<name>A0A7M1SSD9_9MICO</name>
<accession>A0A7M1SSD9</accession>
<keyword evidence="6" id="KW-0460">Magnesium</keyword>
<protein>
    <recommendedName>
        <fullName evidence="6">Trehalose 6-phosphate phosphatase</fullName>
        <ecNumber evidence="6">3.1.3.12</ecNumber>
    </recommendedName>
</protein>
<dbReference type="NCBIfam" id="TIGR01484">
    <property type="entry name" value="HAD-SF-IIB"/>
    <property type="match status" value="1"/>
</dbReference>
<evidence type="ECO:0000256" key="6">
    <source>
        <dbReference type="RuleBase" id="RU361117"/>
    </source>
</evidence>
<dbReference type="Gene3D" id="3.40.50.1000">
    <property type="entry name" value="HAD superfamily/HAD-like"/>
    <property type="match status" value="1"/>
</dbReference>
<dbReference type="EMBL" id="CP063169">
    <property type="protein sequence ID" value="QOR70466.1"/>
    <property type="molecule type" value="Genomic_DNA"/>
</dbReference>
<dbReference type="UniPathway" id="UPA00299"/>
<comment type="function">
    <text evidence="5 6">Removes the phosphate from trehalose 6-phosphate to produce free trehalose.</text>
</comment>
<evidence type="ECO:0000256" key="2">
    <source>
        <dbReference type="ARBA" id="ARBA00005199"/>
    </source>
</evidence>
<organism evidence="7 8">
    <name type="scientific">Ruania alkalisoli</name>
    <dbReference type="NCBI Taxonomy" id="2779775"/>
    <lineage>
        <taxon>Bacteria</taxon>
        <taxon>Bacillati</taxon>
        <taxon>Actinomycetota</taxon>
        <taxon>Actinomycetes</taxon>
        <taxon>Micrococcales</taxon>
        <taxon>Ruaniaceae</taxon>
        <taxon>Ruania</taxon>
    </lineage>
</organism>